<organism evidence="2 3">
    <name type="scientific">Kribbella caucasensis</name>
    <dbReference type="NCBI Taxonomy" id="2512215"/>
    <lineage>
        <taxon>Bacteria</taxon>
        <taxon>Bacillati</taxon>
        <taxon>Actinomycetota</taxon>
        <taxon>Actinomycetes</taxon>
        <taxon>Propionibacteriales</taxon>
        <taxon>Kribbellaceae</taxon>
        <taxon>Kribbella</taxon>
    </lineage>
</organism>
<comment type="caution">
    <text evidence="2">The sequence shown here is derived from an EMBL/GenBank/DDBJ whole genome shotgun (WGS) entry which is preliminary data.</text>
</comment>
<sequence length="137" mass="14644">MRPCLVGAVRLLATSHLEMGSRTNTEEVTPMVEPTNEASGVKTLGVRVPGELHPQFVLVAKLDGLSLNDACVRGIELYVESRQSEPDFKARVAAVLEEIEQEANSRRSAIQALLGPAAPATADKPAAARRRGKGTTQ</sequence>
<feature type="compositionally biased region" description="Basic residues" evidence="1">
    <location>
        <begin position="127"/>
        <end position="137"/>
    </location>
</feature>
<evidence type="ECO:0000313" key="2">
    <source>
        <dbReference type="EMBL" id="TDO30689.1"/>
    </source>
</evidence>
<evidence type="ECO:0000256" key="1">
    <source>
        <dbReference type="SAM" id="MobiDB-lite"/>
    </source>
</evidence>
<feature type="region of interest" description="Disordered" evidence="1">
    <location>
        <begin position="110"/>
        <end position="137"/>
    </location>
</feature>
<keyword evidence="3" id="KW-1185">Reference proteome</keyword>
<accession>A0A4R6J5J7</accession>
<gene>
    <name evidence="2" type="ORF">EV643_13511</name>
</gene>
<proteinExistence type="predicted"/>
<protein>
    <submittedName>
        <fullName evidence="2">HicB-like protein involved in pilus formation</fullName>
    </submittedName>
</protein>
<dbReference type="EMBL" id="SNWQ01000035">
    <property type="protein sequence ID" value="TDO30689.1"/>
    <property type="molecule type" value="Genomic_DNA"/>
</dbReference>
<reference evidence="2 3" key="1">
    <citation type="submission" date="2019-03" db="EMBL/GenBank/DDBJ databases">
        <title>Genomic Encyclopedia of Type Strains, Phase III (KMG-III): the genomes of soil and plant-associated and newly described type strains.</title>
        <authorList>
            <person name="Whitman W."/>
        </authorList>
    </citation>
    <scope>NUCLEOTIDE SEQUENCE [LARGE SCALE GENOMIC DNA]</scope>
    <source>
        <strain evidence="2 3">VKM Ac-2527</strain>
    </source>
</reference>
<dbReference type="InterPro" id="IPR008651">
    <property type="entry name" value="Uncharacterised_HicB"/>
</dbReference>
<dbReference type="Pfam" id="PF05534">
    <property type="entry name" value="HicB"/>
    <property type="match status" value="1"/>
</dbReference>
<dbReference type="OrthoDB" id="3830335at2"/>
<dbReference type="Proteomes" id="UP000295388">
    <property type="component" value="Unassembled WGS sequence"/>
</dbReference>
<dbReference type="AlphaFoldDB" id="A0A4R6J5J7"/>
<name>A0A4R6J5J7_9ACTN</name>
<evidence type="ECO:0000313" key="3">
    <source>
        <dbReference type="Proteomes" id="UP000295388"/>
    </source>
</evidence>
<feature type="compositionally biased region" description="Low complexity" evidence="1">
    <location>
        <begin position="116"/>
        <end position="125"/>
    </location>
</feature>